<feature type="region of interest" description="Disordered" evidence="1">
    <location>
        <begin position="1"/>
        <end position="38"/>
    </location>
</feature>
<dbReference type="KEGG" id="pcon:B0A89_04325"/>
<name>A0A1W6CVU4_9RHOB</name>
<protein>
    <submittedName>
        <fullName evidence="2">Uncharacterized protein</fullName>
    </submittedName>
</protein>
<dbReference type="EMBL" id="CP020612">
    <property type="protein sequence ID" value="ARJ68971.1"/>
    <property type="molecule type" value="Genomic_DNA"/>
</dbReference>
<gene>
    <name evidence="2" type="ORF">B0A89_04325</name>
</gene>
<dbReference type="RefSeq" id="WP_085377081.1">
    <property type="nucleotide sequence ID" value="NZ_CP020612.1"/>
</dbReference>
<dbReference type="Proteomes" id="UP000193017">
    <property type="component" value="Chromosome"/>
</dbReference>
<reference evidence="2 3" key="1">
    <citation type="submission" date="2017-03" db="EMBL/GenBank/DDBJ databases">
        <title>Genome sequence of Paracoccus contaminans isolated from a water microcosm.</title>
        <authorList>
            <person name="Aurass P."/>
            <person name="Karste S."/>
            <person name="Trost E."/>
            <person name="Glaeser S.P."/>
            <person name="Kaempfer P."/>
            <person name="Flieger A."/>
        </authorList>
    </citation>
    <scope>NUCLEOTIDE SEQUENCE [LARGE SCALE GENOMIC DNA]</scope>
    <source>
        <strain evidence="3">RKI 16-01929T\LMG 29738T\CCM 8701T\CIP 111112T</strain>
    </source>
</reference>
<sequence>MKGEFSRALEPITARHPPPRATIRTVTKDDGSAVPAQSRRVGREDWARILWTVLDQPGAGPGAGCHTGIDWIAQRGADCAAFPDCCNLDRGWLRRRKARIDRPDFSTMTATFKS</sequence>
<evidence type="ECO:0000313" key="3">
    <source>
        <dbReference type="Proteomes" id="UP000193017"/>
    </source>
</evidence>
<keyword evidence="3" id="KW-1185">Reference proteome</keyword>
<proteinExistence type="predicted"/>
<evidence type="ECO:0000313" key="2">
    <source>
        <dbReference type="EMBL" id="ARJ68971.1"/>
    </source>
</evidence>
<evidence type="ECO:0000256" key="1">
    <source>
        <dbReference type="SAM" id="MobiDB-lite"/>
    </source>
</evidence>
<accession>A0A1W6CVU4</accession>
<dbReference type="AlphaFoldDB" id="A0A1W6CVU4"/>
<organism evidence="2 3">
    <name type="scientific">Paracoccus contaminans</name>
    <dbReference type="NCBI Taxonomy" id="1945662"/>
    <lineage>
        <taxon>Bacteria</taxon>
        <taxon>Pseudomonadati</taxon>
        <taxon>Pseudomonadota</taxon>
        <taxon>Alphaproteobacteria</taxon>
        <taxon>Rhodobacterales</taxon>
        <taxon>Paracoccaceae</taxon>
        <taxon>Paracoccus</taxon>
    </lineage>
</organism>